<reference evidence="1 2" key="1">
    <citation type="journal article" date="2016" name="Mol. Biol. Evol.">
        <title>Comparative Genomics of Early-Diverging Mushroom-Forming Fungi Provides Insights into the Origins of Lignocellulose Decay Capabilities.</title>
        <authorList>
            <person name="Nagy L.G."/>
            <person name="Riley R."/>
            <person name="Tritt A."/>
            <person name="Adam C."/>
            <person name="Daum C."/>
            <person name="Floudas D."/>
            <person name="Sun H."/>
            <person name="Yadav J.S."/>
            <person name="Pangilinan J."/>
            <person name="Larsson K.H."/>
            <person name="Matsuura K."/>
            <person name="Barry K."/>
            <person name="Labutti K."/>
            <person name="Kuo R."/>
            <person name="Ohm R.A."/>
            <person name="Bhattacharya S.S."/>
            <person name="Shirouzu T."/>
            <person name="Yoshinaga Y."/>
            <person name="Martin F.M."/>
            <person name="Grigoriev I.V."/>
            <person name="Hibbett D.S."/>
        </authorList>
    </citation>
    <scope>NUCLEOTIDE SEQUENCE [LARGE SCALE GENOMIC DNA]</scope>
    <source>
        <strain evidence="1 2">HHB12733</strain>
    </source>
</reference>
<evidence type="ECO:0000313" key="2">
    <source>
        <dbReference type="Proteomes" id="UP000076842"/>
    </source>
</evidence>
<gene>
    <name evidence="1" type="ORF">CALCODRAFT_493405</name>
</gene>
<protein>
    <submittedName>
        <fullName evidence="1">Uncharacterized protein</fullName>
    </submittedName>
</protein>
<keyword evidence="2" id="KW-1185">Reference proteome</keyword>
<evidence type="ECO:0000313" key="1">
    <source>
        <dbReference type="EMBL" id="KZT59678.1"/>
    </source>
</evidence>
<organism evidence="1 2">
    <name type="scientific">Calocera cornea HHB12733</name>
    <dbReference type="NCBI Taxonomy" id="1353952"/>
    <lineage>
        <taxon>Eukaryota</taxon>
        <taxon>Fungi</taxon>
        <taxon>Dikarya</taxon>
        <taxon>Basidiomycota</taxon>
        <taxon>Agaricomycotina</taxon>
        <taxon>Dacrymycetes</taxon>
        <taxon>Dacrymycetales</taxon>
        <taxon>Dacrymycetaceae</taxon>
        <taxon>Calocera</taxon>
    </lineage>
</organism>
<dbReference type="AlphaFoldDB" id="A0A165HSC2"/>
<name>A0A165HSC2_9BASI</name>
<dbReference type="InParanoid" id="A0A165HSC2"/>
<dbReference type="Proteomes" id="UP000076842">
    <property type="component" value="Unassembled WGS sequence"/>
</dbReference>
<dbReference type="EMBL" id="KV423938">
    <property type="protein sequence ID" value="KZT59678.1"/>
    <property type="molecule type" value="Genomic_DNA"/>
</dbReference>
<proteinExistence type="predicted"/>
<sequence length="91" mass="9556">MSSSRAGRLSACFTLCDSDNLHSSVGLSDHVSLALPCLALPRCRADSDDCCWDCRCTADAPASAVKHTAAVSVTEAAETSSVSLCRGWLTY</sequence>
<accession>A0A165HSC2</accession>